<evidence type="ECO:0000256" key="5">
    <source>
        <dbReference type="ARBA" id="ARBA00023237"/>
    </source>
</evidence>
<comment type="caution">
    <text evidence="8">The sequence shown here is derived from an EMBL/GenBank/DDBJ whole genome shotgun (WGS) entry which is preliminary data.</text>
</comment>
<evidence type="ECO:0000256" key="3">
    <source>
        <dbReference type="ARBA" id="ARBA00022729"/>
    </source>
</evidence>
<dbReference type="EMBL" id="QNUL01000027">
    <property type="protein sequence ID" value="REA57520.1"/>
    <property type="molecule type" value="Genomic_DNA"/>
</dbReference>
<dbReference type="Proteomes" id="UP000256373">
    <property type="component" value="Unassembled WGS sequence"/>
</dbReference>
<dbReference type="InterPro" id="IPR012944">
    <property type="entry name" value="SusD_RagB_dom"/>
</dbReference>
<dbReference type="Pfam" id="PF14322">
    <property type="entry name" value="SusD-like_3"/>
    <property type="match status" value="1"/>
</dbReference>
<evidence type="ECO:0000259" key="6">
    <source>
        <dbReference type="Pfam" id="PF07980"/>
    </source>
</evidence>
<accession>A0A3D8Y4Y5</accession>
<evidence type="ECO:0000259" key="7">
    <source>
        <dbReference type="Pfam" id="PF14322"/>
    </source>
</evidence>
<keyword evidence="4" id="KW-0472">Membrane</keyword>
<organism evidence="8 9">
    <name type="scientific">Dyadobacter luteus</name>
    <dbReference type="NCBI Taxonomy" id="2259619"/>
    <lineage>
        <taxon>Bacteria</taxon>
        <taxon>Pseudomonadati</taxon>
        <taxon>Bacteroidota</taxon>
        <taxon>Cytophagia</taxon>
        <taxon>Cytophagales</taxon>
        <taxon>Spirosomataceae</taxon>
        <taxon>Dyadobacter</taxon>
    </lineage>
</organism>
<evidence type="ECO:0000256" key="2">
    <source>
        <dbReference type="ARBA" id="ARBA00006275"/>
    </source>
</evidence>
<dbReference type="OrthoDB" id="9792139at2"/>
<dbReference type="InterPro" id="IPR011990">
    <property type="entry name" value="TPR-like_helical_dom_sf"/>
</dbReference>
<dbReference type="SUPFAM" id="SSF48452">
    <property type="entry name" value="TPR-like"/>
    <property type="match status" value="1"/>
</dbReference>
<dbReference type="RefSeq" id="WP_115833422.1">
    <property type="nucleotide sequence ID" value="NZ_QNUL01000027.1"/>
</dbReference>
<gene>
    <name evidence="8" type="ORF">DSL64_23630</name>
</gene>
<dbReference type="PROSITE" id="PS51257">
    <property type="entry name" value="PROKAR_LIPOPROTEIN"/>
    <property type="match status" value="1"/>
</dbReference>
<name>A0A3D8Y4Y5_9BACT</name>
<feature type="domain" description="RagB/SusD" evidence="6">
    <location>
        <begin position="376"/>
        <end position="527"/>
    </location>
</feature>
<sequence length="527" mass="57004">MKKILLVVGLGVFLAGCESVLDTSPYNSVTDASAFSTADRCLLTLNGVYDAAQGSYYTSNTTENRGYPFGSANIQQGDARGEDVVNVQAFYQITYQGTYNSNSANCVAHWKGIYALINKANVAIAGFRQASQTGILTAEVATQYEAESRFLRALSHHEALLHWSRPYLDGNGTQVGVPYREEPITSSTAVTNILNTPRMRVDSVYSKILADLDFAEANLPAKIFTYRATKAAAIALKMRIKTHKGDWTGVVAEGNKLVPATVNPLAPTSVVSPIGAWALTASPDGPFANNNSTESIFSVKNDAVDAPSTNAGLSRMYGAANLNGRGLLSLSPIIYNDAEWLCTDKRRTLLTVAGTNSAGTQSIFSTKYRDYNTWGDYAPQIRYAEVLLTLAEAEARVATGVSTRALDLLNTVRNRSLAAPETEGYTAAKFGNKVALVKSILKERRIEFIAEGKRWNDISRLVMDADYSTGGIPAKAVNGTAGLTNFVCATAYTPGQPAIPYADFRFIWAIPETEVTQNPVIKQNPNY</sequence>
<proteinExistence type="inferred from homology"/>
<dbReference type="GO" id="GO:0009279">
    <property type="term" value="C:cell outer membrane"/>
    <property type="evidence" value="ECO:0007669"/>
    <property type="project" value="UniProtKB-SubCell"/>
</dbReference>
<evidence type="ECO:0000256" key="4">
    <source>
        <dbReference type="ARBA" id="ARBA00023136"/>
    </source>
</evidence>
<evidence type="ECO:0000313" key="9">
    <source>
        <dbReference type="Proteomes" id="UP000256373"/>
    </source>
</evidence>
<keyword evidence="5" id="KW-0998">Cell outer membrane</keyword>
<comment type="similarity">
    <text evidence="2">Belongs to the SusD family.</text>
</comment>
<keyword evidence="9" id="KW-1185">Reference proteome</keyword>
<evidence type="ECO:0000256" key="1">
    <source>
        <dbReference type="ARBA" id="ARBA00004442"/>
    </source>
</evidence>
<dbReference type="Gene3D" id="1.25.40.390">
    <property type="match status" value="1"/>
</dbReference>
<reference evidence="8 9" key="1">
    <citation type="submission" date="2018-07" db="EMBL/GenBank/DDBJ databases">
        <title>Dyadobacter roseus sp. nov., isolated from rose rhizosphere soil.</title>
        <authorList>
            <person name="Chen L."/>
        </authorList>
    </citation>
    <scope>NUCLEOTIDE SEQUENCE [LARGE SCALE GENOMIC DNA]</scope>
    <source>
        <strain evidence="8 9">RS19</strain>
    </source>
</reference>
<feature type="domain" description="SusD-like N-terminal" evidence="7">
    <location>
        <begin position="90"/>
        <end position="240"/>
    </location>
</feature>
<keyword evidence="3" id="KW-0732">Signal</keyword>
<dbReference type="Pfam" id="PF07980">
    <property type="entry name" value="SusD_RagB"/>
    <property type="match status" value="1"/>
</dbReference>
<comment type="subcellular location">
    <subcellularLocation>
        <location evidence="1">Cell outer membrane</location>
    </subcellularLocation>
</comment>
<dbReference type="AlphaFoldDB" id="A0A3D8Y4Y5"/>
<protein>
    <submittedName>
        <fullName evidence="8">RagB/SusD family nutrient uptake outer membrane protein</fullName>
    </submittedName>
</protein>
<evidence type="ECO:0000313" key="8">
    <source>
        <dbReference type="EMBL" id="REA57520.1"/>
    </source>
</evidence>
<dbReference type="InterPro" id="IPR033985">
    <property type="entry name" value="SusD-like_N"/>
</dbReference>